<sequence length="342" mass="40329">MQLIKLLQFLLLQIIILKQIQNVATQTNIQNILLLHYSKSPLKWENKFKDFTNIILNEELVQVLNEQQEPVTDVQTLYNKAISKMYERIAETDLVELLWKIYLKYDVKTFISMTRAQLALYWRYRLDQIQEPYYVLLASHCFYRIKNDAFFTRLPSSTQQLLNTTLKSLPSSLQYLFGQSELCLSNDHYFEVMHSTAAHKFNADINQVLSTKWDRINAEFMSPLEIIFEETAEDNLSDLNVALRSKNFRGYFQRLPEYDDKIGANSTGRRELKNFLWSLELVDDNHLIFRQDDYLLCRQDAGLVYALKEKTIYDSECQWTAGECISPITLDSLRNKDRIPNK</sequence>
<gene>
    <name evidence="2" type="ORF">FF38_08365</name>
</gene>
<dbReference type="AlphaFoldDB" id="A0A0L0BLZ3"/>
<proteinExistence type="predicted"/>
<evidence type="ECO:0000256" key="1">
    <source>
        <dbReference type="SAM" id="SignalP"/>
    </source>
</evidence>
<accession>A0A0L0BLZ3</accession>
<feature type="chain" id="PRO_5005534762" evidence="1">
    <location>
        <begin position="26"/>
        <end position="342"/>
    </location>
</feature>
<organism evidence="2 3">
    <name type="scientific">Lucilia cuprina</name>
    <name type="common">Green bottle fly</name>
    <name type="synonym">Australian sheep blowfly</name>
    <dbReference type="NCBI Taxonomy" id="7375"/>
    <lineage>
        <taxon>Eukaryota</taxon>
        <taxon>Metazoa</taxon>
        <taxon>Ecdysozoa</taxon>
        <taxon>Arthropoda</taxon>
        <taxon>Hexapoda</taxon>
        <taxon>Insecta</taxon>
        <taxon>Pterygota</taxon>
        <taxon>Neoptera</taxon>
        <taxon>Endopterygota</taxon>
        <taxon>Diptera</taxon>
        <taxon>Brachycera</taxon>
        <taxon>Muscomorpha</taxon>
        <taxon>Oestroidea</taxon>
        <taxon>Calliphoridae</taxon>
        <taxon>Luciliinae</taxon>
        <taxon>Lucilia</taxon>
    </lineage>
</organism>
<feature type="signal peptide" evidence="1">
    <location>
        <begin position="1"/>
        <end position="25"/>
    </location>
</feature>
<dbReference type="EMBL" id="JRES01001651">
    <property type="protein sequence ID" value="KNC21140.1"/>
    <property type="molecule type" value="Genomic_DNA"/>
</dbReference>
<dbReference type="OrthoDB" id="7956998at2759"/>
<name>A0A0L0BLZ3_LUCCU</name>
<keyword evidence="3" id="KW-1185">Reference proteome</keyword>
<keyword evidence="1" id="KW-0732">Signal</keyword>
<reference evidence="2 3" key="1">
    <citation type="journal article" date="2015" name="Nat. Commun.">
        <title>Lucilia cuprina genome unlocks parasitic fly biology to underpin future interventions.</title>
        <authorList>
            <person name="Anstead C.A."/>
            <person name="Korhonen P.K."/>
            <person name="Young N.D."/>
            <person name="Hall R.S."/>
            <person name="Jex A.R."/>
            <person name="Murali S.C."/>
            <person name="Hughes D.S."/>
            <person name="Lee S.F."/>
            <person name="Perry T."/>
            <person name="Stroehlein A.J."/>
            <person name="Ansell B.R."/>
            <person name="Breugelmans B."/>
            <person name="Hofmann A."/>
            <person name="Qu J."/>
            <person name="Dugan S."/>
            <person name="Lee S.L."/>
            <person name="Chao H."/>
            <person name="Dinh H."/>
            <person name="Han Y."/>
            <person name="Doddapaneni H.V."/>
            <person name="Worley K.C."/>
            <person name="Muzny D.M."/>
            <person name="Ioannidis P."/>
            <person name="Waterhouse R.M."/>
            <person name="Zdobnov E.M."/>
            <person name="James P.J."/>
            <person name="Bagnall N.H."/>
            <person name="Kotze A.C."/>
            <person name="Gibbs R.A."/>
            <person name="Richards S."/>
            <person name="Batterham P."/>
            <person name="Gasser R.B."/>
        </authorList>
    </citation>
    <scope>NUCLEOTIDE SEQUENCE [LARGE SCALE GENOMIC DNA]</scope>
    <source>
        <strain evidence="2 3">LS</strain>
        <tissue evidence="2">Full body</tissue>
    </source>
</reference>
<dbReference type="Proteomes" id="UP000037069">
    <property type="component" value="Unassembled WGS sequence"/>
</dbReference>
<evidence type="ECO:0000313" key="2">
    <source>
        <dbReference type="EMBL" id="KNC21140.1"/>
    </source>
</evidence>
<comment type="caution">
    <text evidence="2">The sequence shown here is derived from an EMBL/GenBank/DDBJ whole genome shotgun (WGS) entry which is preliminary data.</text>
</comment>
<evidence type="ECO:0000313" key="3">
    <source>
        <dbReference type="Proteomes" id="UP000037069"/>
    </source>
</evidence>
<protein>
    <submittedName>
        <fullName evidence="2">Uncharacterized protein</fullName>
    </submittedName>
</protein>